<evidence type="ECO:0000256" key="3">
    <source>
        <dbReference type="ARBA" id="ARBA00022723"/>
    </source>
</evidence>
<dbReference type="PANTHER" id="PTHR30600">
    <property type="entry name" value="CYTOCHROME C PEROXIDASE-RELATED"/>
    <property type="match status" value="1"/>
</dbReference>
<dbReference type="AlphaFoldDB" id="A0A4D7JT46"/>
<evidence type="ECO:0000256" key="7">
    <source>
        <dbReference type="PROSITE-ProRule" id="PRU00433"/>
    </source>
</evidence>
<evidence type="ECO:0000256" key="8">
    <source>
        <dbReference type="SAM" id="Phobius"/>
    </source>
</evidence>
<proteinExistence type="predicted"/>
<keyword evidence="4" id="KW-0732">Signal</keyword>
<dbReference type="EMBL" id="CP028923">
    <property type="protein sequence ID" value="QCK16680.1"/>
    <property type="molecule type" value="Genomic_DNA"/>
</dbReference>
<evidence type="ECO:0000313" key="10">
    <source>
        <dbReference type="EMBL" id="QCK16680.1"/>
    </source>
</evidence>
<keyword evidence="8" id="KW-0812">Transmembrane</keyword>
<accession>A0A4D7JT46</accession>
<dbReference type="Pfam" id="PF03150">
    <property type="entry name" value="CCP_MauG"/>
    <property type="match status" value="1"/>
</dbReference>
<dbReference type="RefSeq" id="WP_137092271.1">
    <property type="nucleotide sequence ID" value="NZ_CP028923.1"/>
</dbReference>
<evidence type="ECO:0000256" key="5">
    <source>
        <dbReference type="ARBA" id="ARBA00023002"/>
    </source>
</evidence>
<keyword evidence="3 7" id="KW-0479">Metal-binding</keyword>
<dbReference type="SUPFAM" id="SSF46626">
    <property type="entry name" value="Cytochrome c"/>
    <property type="match status" value="2"/>
</dbReference>
<evidence type="ECO:0000256" key="6">
    <source>
        <dbReference type="ARBA" id="ARBA00023004"/>
    </source>
</evidence>
<keyword evidence="8" id="KW-1133">Transmembrane helix</keyword>
<evidence type="ECO:0000256" key="2">
    <source>
        <dbReference type="ARBA" id="ARBA00022617"/>
    </source>
</evidence>
<evidence type="ECO:0000256" key="1">
    <source>
        <dbReference type="ARBA" id="ARBA00004196"/>
    </source>
</evidence>
<dbReference type="GO" id="GO:0020037">
    <property type="term" value="F:heme binding"/>
    <property type="evidence" value="ECO:0007669"/>
    <property type="project" value="InterPro"/>
</dbReference>
<dbReference type="InterPro" id="IPR036909">
    <property type="entry name" value="Cyt_c-like_dom_sf"/>
</dbReference>
<evidence type="ECO:0000256" key="4">
    <source>
        <dbReference type="ARBA" id="ARBA00022729"/>
    </source>
</evidence>
<dbReference type="InterPro" id="IPR009056">
    <property type="entry name" value="Cyt_c-like_dom"/>
</dbReference>
<dbReference type="GO" id="GO:0030313">
    <property type="term" value="C:cell envelope"/>
    <property type="evidence" value="ECO:0007669"/>
    <property type="project" value="UniProtKB-SubCell"/>
</dbReference>
<dbReference type="PROSITE" id="PS51257">
    <property type="entry name" value="PROKAR_LIPOPROTEIN"/>
    <property type="match status" value="1"/>
</dbReference>
<dbReference type="KEGG" id="fpf:DCC35_19050"/>
<keyword evidence="2 7" id="KW-0349">Heme</keyword>
<feature type="domain" description="Cytochrome c" evidence="9">
    <location>
        <begin position="306"/>
        <end position="433"/>
    </location>
</feature>
<dbReference type="Proteomes" id="UP000298616">
    <property type="component" value="Chromosome"/>
</dbReference>
<feature type="domain" description="Cytochrome c" evidence="9">
    <location>
        <begin position="453"/>
        <end position="595"/>
    </location>
</feature>
<evidence type="ECO:0000313" key="11">
    <source>
        <dbReference type="Proteomes" id="UP000298616"/>
    </source>
</evidence>
<dbReference type="OrthoDB" id="9805202at2"/>
<dbReference type="PANTHER" id="PTHR30600:SF10">
    <property type="entry name" value="BLL6722 PROTEIN"/>
    <property type="match status" value="1"/>
</dbReference>
<organism evidence="10 11">
    <name type="scientific">Mangrovivirga cuniculi</name>
    <dbReference type="NCBI Taxonomy" id="2715131"/>
    <lineage>
        <taxon>Bacteria</taxon>
        <taxon>Pseudomonadati</taxon>
        <taxon>Bacteroidota</taxon>
        <taxon>Cytophagia</taxon>
        <taxon>Cytophagales</taxon>
        <taxon>Mangrovivirgaceae</taxon>
        <taxon>Mangrovivirga</taxon>
    </lineage>
</organism>
<dbReference type="GO" id="GO:0046872">
    <property type="term" value="F:metal ion binding"/>
    <property type="evidence" value="ECO:0007669"/>
    <property type="project" value="UniProtKB-KW"/>
</dbReference>
<reference evidence="10 11" key="1">
    <citation type="submission" date="2018-04" db="EMBL/GenBank/DDBJ databases">
        <title>Complete genome uncultured novel isolate.</title>
        <authorList>
            <person name="Merlino G."/>
        </authorList>
    </citation>
    <scope>NUCLEOTIDE SEQUENCE [LARGE SCALE GENOMIC DNA]</scope>
    <source>
        <strain evidence="11">R1DC9</strain>
    </source>
</reference>
<keyword evidence="8" id="KW-0472">Membrane</keyword>
<keyword evidence="6 7" id="KW-0408">Iron</keyword>
<name>A0A4D7JT46_9BACT</name>
<dbReference type="InterPro" id="IPR004852">
    <property type="entry name" value="Di-haem_cyt_c_peroxidsae"/>
</dbReference>
<sequence>MNIKIKLYAIIEACFIISLFAFIFSCGSQGKDGLNEKEKTSINFIYKADLSSCLSNLDSLIKSESLEEKQNFYLEARLDFKRLEPALGFVDIENYKYLNQPNILKVEEEDLTDIKIKKPSGFQVLEEALFVDNPDTTEVNSIARQTLNRLKLVENTTGLKGYKDYHILWMIRKEITRIALTGITGFDSPVLENSLFESSIAYQRIEDYLIHSEILNRDKQLQKKWSVSINDARSYLKGDFNEFNRYEFIKTVTHSQLGLWNETVEKLDVNFPFKLAFNNDMTSLFSTSTFNDDFFAERNGKNVKDGQILVGKALFDDTRLSSSGRMSCGTCHEAKKAFTDGKKVFAGQKRNTPTLTYAHLQQGFFFDNRSGSLEGQIVSVVNNEKEFHTDLSSMVETVKRIKEYTIAFDTLYDKGVDQHSVRHAIASYVRDLAAFDSRFDRAINTTERELLSEREINGFNLFMGKAKCATCHFAPVFNGTVPPDFTESEMELLGVPQTNDTINAKIDPDPGRYNLYNTPERRHFFKTPTVRNIAVTGPYMHNGVYSSLEEVMDFYNRGGGAGIGIAVQFQTLPDTPLNLSEKEMEDVILFMKSLTDAKYEPSKSLAVQ</sequence>
<dbReference type="GO" id="GO:0009055">
    <property type="term" value="F:electron transfer activity"/>
    <property type="evidence" value="ECO:0007669"/>
    <property type="project" value="InterPro"/>
</dbReference>
<dbReference type="PROSITE" id="PS51007">
    <property type="entry name" value="CYTC"/>
    <property type="match status" value="2"/>
</dbReference>
<dbReference type="InterPro" id="IPR051395">
    <property type="entry name" value="Cytochrome_c_Peroxidase/MauG"/>
</dbReference>
<dbReference type="GO" id="GO:0004130">
    <property type="term" value="F:cytochrome-c peroxidase activity"/>
    <property type="evidence" value="ECO:0007669"/>
    <property type="project" value="TreeGrafter"/>
</dbReference>
<gene>
    <name evidence="10" type="ORF">DCC35_19050</name>
</gene>
<feature type="transmembrane region" description="Helical" evidence="8">
    <location>
        <begin position="7"/>
        <end position="25"/>
    </location>
</feature>
<dbReference type="InterPro" id="IPR038352">
    <property type="entry name" value="Imelysin_sf"/>
</dbReference>
<comment type="subcellular location">
    <subcellularLocation>
        <location evidence="1">Cell envelope</location>
    </subcellularLocation>
</comment>
<evidence type="ECO:0000259" key="9">
    <source>
        <dbReference type="PROSITE" id="PS51007"/>
    </source>
</evidence>
<keyword evidence="5" id="KW-0560">Oxidoreductase</keyword>
<protein>
    <submittedName>
        <fullName evidence="10">Methylamine utilization protein</fullName>
    </submittedName>
</protein>
<dbReference type="Gene3D" id="1.20.1420.20">
    <property type="entry name" value="M75 peptidase, HXXE motif"/>
    <property type="match status" value="1"/>
</dbReference>
<keyword evidence="11" id="KW-1185">Reference proteome</keyword>
<dbReference type="Gene3D" id="1.10.760.10">
    <property type="entry name" value="Cytochrome c-like domain"/>
    <property type="match status" value="2"/>
</dbReference>